<dbReference type="InterPro" id="IPR014718">
    <property type="entry name" value="GH-type_carb-bd"/>
</dbReference>
<dbReference type="InterPro" id="IPR005887">
    <property type="entry name" value="GH92_a_mannosidase_put"/>
</dbReference>
<reference evidence="7 8" key="1">
    <citation type="submission" date="2021-12" db="EMBL/GenBank/DDBJ databases">
        <title>Genome sequencing of bacteria with rrn-lacking chromosome and rrn-plasmid.</title>
        <authorList>
            <person name="Anda M."/>
            <person name="Iwasaki W."/>
        </authorList>
    </citation>
    <scope>NUCLEOTIDE SEQUENCE [LARGE SCALE GENOMIC DNA]</scope>
    <source>
        <strain evidence="7 8">DSM 100852</strain>
        <plasmid evidence="7 8">pFA6</plasmid>
    </source>
</reference>
<comment type="subunit">
    <text evidence="2">Monomer.</text>
</comment>
<evidence type="ECO:0000256" key="1">
    <source>
        <dbReference type="ARBA" id="ARBA00001913"/>
    </source>
</evidence>
<dbReference type="Pfam" id="PF07971">
    <property type="entry name" value="Glyco_hydro_92"/>
    <property type="match status" value="1"/>
</dbReference>
<feature type="domain" description="Glycosyl hydrolase family 92 N-terminal" evidence="6">
    <location>
        <begin position="28"/>
        <end position="282"/>
    </location>
</feature>
<dbReference type="InterPro" id="IPR012939">
    <property type="entry name" value="Glyco_hydro_92"/>
</dbReference>
<dbReference type="GO" id="GO:0030246">
    <property type="term" value="F:carbohydrate binding"/>
    <property type="evidence" value="ECO:0007669"/>
    <property type="project" value="InterPro"/>
</dbReference>
<evidence type="ECO:0000256" key="3">
    <source>
        <dbReference type="ARBA" id="ARBA00022837"/>
    </source>
</evidence>
<dbReference type="InterPro" id="IPR050883">
    <property type="entry name" value="PNGase"/>
</dbReference>
<keyword evidence="3" id="KW-0106">Calcium</keyword>
<proteinExistence type="predicted"/>
<evidence type="ECO:0000313" key="7">
    <source>
        <dbReference type="EMBL" id="BDD12679.1"/>
    </source>
</evidence>
<dbReference type="RefSeq" id="WP_338395984.1">
    <property type="nucleotide sequence ID" value="NZ_AP025320.1"/>
</dbReference>
<evidence type="ECO:0000313" key="8">
    <source>
        <dbReference type="Proteomes" id="UP001348817"/>
    </source>
</evidence>
<dbReference type="Gene3D" id="1.20.1050.60">
    <property type="entry name" value="alpha-1,2-mannosidase"/>
    <property type="match status" value="1"/>
</dbReference>
<dbReference type="SUPFAM" id="SSF48208">
    <property type="entry name" value="Six-hairpin glycosidases"/>
    <property type="match status" value="1"/>
</dbReference>
<dbReference type="GO" id="GO:0006516">
    <property type="term" value="P:glycoprotein catabolic process"/>
    <property type="evidence" value="ECO:0007669"/>
    <property type="project" value="TreeGrafter"/>
</dbReference>
<sequence length="758" mass="85413">MKKSTLGLFGLLLFLCVTGAWAQKPVDYVNPMIGTTNYGATHPGAQLPRGMISVSPFNVEGSQNKIEKDAGWNSRGYIYENSFLTGFTHVNLSGVGCPDLGTVMLMPTTGKVSPHPDDYGTTYKNEVSKAGYYSVDLNKYGVKAEMTASRRSSVSRYTFPEGKSNILLNLGLGLTNEQDGMLKVVSPTEIEGFRMVGTFCYNNSKAIYPVYFVMKFSRPADELGAWKESRLNTTSEGNWMGYNGKIRMLPNYRRHVAGDSIGAYMTYNTKANDQVEVKVGISYVSIENARENLAKEIGNKSFETVQREAQAVWNEQLDRIHVEGGTEDDKTVFYTALYHSLIHPNILNDINGEYPEIATGEIGQTKPGKNRYTVFSLWDTYRNLHQLMSLVYPEQQADMVQSMLDMFDENGWLPKWELNSQETFTMVGAPASPVIADTYLRGIRDFDTEKAMHAMLKDANTIEGNPIRPAIDDYTEYGYIPTERDGKDKKGKVWGSVSTSLEYYAADYSIAQMAKELGDMATYKTFMKRAMGYKKLYDKETGMLRPRHRNGKFLTPFDPLAGANFTKNIGYVEGNAYQYQFMVAHDPKGLMRLMGGKRNFVKNLETVFDKEQFDMANEPDIAYPFLFNYAKGEEWRTQKHTRDLLQKHFTNTPEGLPGNDDTGTMSAWAVFSMIGIYPDCPGNMNYAVTAPVFDKVTIKLNPKYYKGKTIVIETENNSLENYIEGITVNGKRNGYFVNHDKLTEGAEMKIKMKSKSAL</sequence>
<dbReference type="GO" id="GO:0005975">
    <property type="term" value="P:carbohydrate metabolic process"/>
    <property type="evidence" value="ECO:0007669"/>
    <property type="project" value="InterPro"/>
</dbReference>
<organism evidence="7 8">
    <name type="scientific">Fulvitalea axinellae</name>
    <dbReference type="NCBI Taxonomy" id="1182444"/>
    <lineage>
        <taxon>Bacteria</taxon>
        <taxon>Pseudomonadati</taxon>
        <taxon>Bacteroidota</taxon>
        <taxon>Cytophagia</taxon>
        <taxon>Cytophagales</taxon>
        <taxon>Persicobacteraceae</taxon>
        <taxon>Fulvitalea</taxon>
    </lineage>
</organism>
<gene>
    <name evidence="7" type="ORF">FUAX_51110</name>
</gene>
<comment type="cofactor">
    <cofactor evidence="1">
        <name>Ca(2+)</name>
        <dbReference type="ChEBI" id="CHEBI:29108"/>
    </cofactor>
</comment>
<dbReference type="AlphaFoldDB" id="A0AAU9DE24"/>
<evidence type="ECO:0000256" key="2">
    <source>
        <dbReference type="ARBA" id="ARBA00011245"/>
    </source>
</evidence>
<dbReference type="Proteomes" id="UP001348817">
    <property type="component" value="Plasmid pFA6"/>
</dbReference>
<feature type="signal peptide" evidence="4">
    <location>
        <begin position="1"/>
        <end position="22"/>
    </location>
</feature>
<dbReference type="Pfam" id="PF17678">
    <property type="entry name" value="Glyco_hydro_92N"/>
    <property type="match status" value="1"/>
</dbReference>
<keyword evidence="8" id="KW-1185">Reference proteome</keyword>
<dbReference type="InterPro" id="IPR041371">
    <property type="entry name" value="GH92_N"/>
</dbReference>
<protein>
    <submittedName>
        <fullName evidence="7">Alpha-1 2-mannosidase</fullName>
    </submittedName>
</protein>
<dbReference type="Gene3D" id="2.70.98.10">
    <property type="match status" value="1"/>
</dbReference>
<dbReference type="GO" id="GO:0005829">
    <property type="term" value="C:cytosol"/>
    <property type="evidence" value="ECO:0007669"/>
    <property type="project" value="TreeGrafter"/>
</dbReference>
<name>A0AAU9DE24_9BACT</name>
<feature type="chain" id="PRO_5043414861" evidence="4">
    <location>
        <begin position="23"/>
        <end position="758"/>
    </location>
</feature>
<geneLocation type="plasmid" evidence="7 8">
    <name>pFA6</name>
</geneLocation>
<dbReference type="EMBL" id="AP025320">
    <property type="protein sequence ID" value="BDD12679.1"/>
    <property type="molecule type" value="Genomic_DNA"/>
</dbReference>
<dbReference type="InterPro" id="IPR008928">
    <property type="entry name" value="6-hairpin_glycosidase_sf"/>
</dbReference>
<dbReference type="FunFam" id="3.30.2080.10:FF:000001">
    <property type="entry name" value="Alpha-1,2-mannosidase subfamily"/>
    <property type="match status" value="1"/>
</dbReference>
<feature type="domain" description="Glycosyl hydrolase family 92" evidence="5">
    <location>
        <begin position="288"/>
        <end position="753"/>
    </location>
</feature>
<keyword evidence="7" id="KW-0614">Plasmid</keyword>
<dbReference type="Gene3D" id="1.20.1610.10">
    <property type="entry name" value="alpha-1,2-mannosidases domains"/>
    <property type="match status" value="1"/>
</dbReference>
<dbReference type="NCBIfam" id="TIGR01180">
    <property type="entry name" value="aman2_put"/>
    <property type="match status" value="1"/>
</dbReference>
<evidence type="ECO:0000256" key="4">
    <source>
        <dbReference type="SAM" id="SignalP"/>
    </source>
</evidence>
<dbReference type="Gene3D" id="3.30.2080.10">
    <property type="entry name" value="GH92 mannosidase domain"/>
    <property type="match status" value="1"/>
</dbReference>
<evidence type="ECO:0000259" key="5">
    <source>
        <dbReference type="Pfam" id="PF07971"/>
    </source>
</evidence>
<accession>A0AAU9DE24</accession>
<dbReference type="FunFam" id="1.20.1050.60:FF:000001">
    <property type="entry name" value="Putative alpha-1,2-mannosidase"/>
    <property type="match status" value="1"/>
</dbReference>
<dbReference type="PANTHER" id="PTHR12143:SF39">
    <property type="entry name" value="SECRETED PROTEIN"/>
    <property type="match status" value="1"/>
</dbReference>
<keyword evidence="4" id="KW-0732">Signal</keyword>
<dbReference type="PANTHER" id="PTHR12143">
    <property type="entry name" value="PEPTIDE N-GLYCANASE PNGASE -RELATED"/>
    <property type="match status" value="1"/>
</dbReference>
<evidence type="ECO:0000259" key="6">
    <source>
        <dbReference type="Pfam" id="PF17678"/>
    </source>
</evidence>
<dbReference type="KEGG" id="fax:FUAX_51110"/>
<dbReference type="GO" id="GO:0000224">
    <property type="term" value="F:peptide-N4-(N-acetyl-beta-glucosaminyl)asparagine amidase activity"/>
    <property type="evidence" value="ECO:0007669"/>
    <property type="project" value="TreeGrafter"/>
</dbReference>